<dbReference type="Pfam" id="PF01443">
    <property type="entry name" value="Viral_helicase1"/>
    <property type="match status" value="1"/>
</dbReference>
<sequence length="790" mass="86604">MGHHEHDEDFSSTTSKPVKRMSANDNAIIDEEQRYVDTLFAHLDQEVAHAQKRLADVQRDVDPENPDADALVRRETEYHGLNAKLDDLNVAETGLVFGRIDVEDPDPENPVAAPGGAATNDEKSGAATTNELAGGAVDRRYIGRMGLDDRADNYRTLLLDWRAPMARPYYLATTAHPEGVLSRRNIRMKGRTVTAVDDERLSGKEVVGESSISESSDVSSEAALRRAMNAPRTGYMQSIVETIQREQDEIIREPSRGVVVVGGGPGTGKTAVALHRVAYLMYTWREQLTRTGVLIVGPNRTFLDYISRVLPELGETGVVLSTVQDLVPGFRPLRTESLVAREVKGSGEMVAILKRAVQNLQTVPAAATTVTIDGIELDVTPAMIKQARTRARRSRKPHNLARPYFAEALTESIAQALAARIGEDPLGGTNLLSRADVDQLHDDLADDPQILALVDEHFPQLTPVDVLAGLLGSREAIAAAAFDYDDITQDALYREDATAWTPSDTALIDELYTLIGLTSSAEEKDKQEQQWRELVAEAEDALDILASSENTDNDDEFEAEILSAHDIIDAETLASRQRETDVRSTAQRAQSDMTWAYGHVIVDEAQELSPMEWRMVFRRCPARWMTLVGDPAQTSSPAGVDSWDDALEPFVSGRFTYHELSVNYRTPAEIMELADRILAVIEAAGSFDQPQLAESPHGTVTVRSTGEPVHFLPSGTDIDAVRTELEARGGLVAVVTADNVHDVKGLEYDHVIVDSPENIVDASPQGWQDLYVAVTRATQSLTVIGPLDLP</sequence>
<evidence type="ECO:0000256" key="6">
    <source>
        <dbReference type="SAM" id="MobiDB-lite"/>
    </source>
</evidence>
<dbReference type="InterPro" id="IPR000212">
    <property type="entry name" value="DNA_helicase_UvrD/REP"/>
</dbReference>
<evidence type="ECO:0000256" key="1">
    <source>
        <dbReference type="ARBA" id="ARBA00022741"/>
    </source>
</evidence>
<proteinExistence type="predicted"/>
<feature type="binding site" evidence="5">
    <location>
        <begin position="263"/>
        <end position="270"/>
    </location>
    <ligand>
        <name>ATP</name>
        <dbReference type="ChEBI" id="CHEBI:30616"/>
    </ligand>
</feature>
<dbReference type="GO" id="GO:0016787">
    <property type="term" value="F:hydrolase activity"/>
    <property type="evidence" value="ECO:0007669"/>
    <property type="project" value="UniProtKB-UniRule"/>
</dbReference>
<dbReference type="InterPro" id="IPR014016">
    <property type="entry name" value="UvrD-like_ATP-bd"/>
</dbReference>
<feature type="region of interest" description="Disordered" evidence="6">
    <location>
        <begin position="1"/>
        <end position="21"/>
    </location>
</feature>
<feature type="region of interest" description="Disordered" evidence="6">
    <location>
        <begin position="101"/>
        <end position="126"/>
    </location>
</feature>
<dbReference type="GO" id="GO:0000725">
    <property type="term" value="P:recombinational repair"/>
    <property type="evidence" value="ECO:0007669"/>
    <property type="project" value="TreeGrafter"/>
</dbReference>
<dbReference type="PANTHER" id="PTHR11070">
    <property type="entry name" value="UVRD / RECB / PCRA DNA HELICASE FAMILY MEMBER"/>
    <property type="match status" value="1"/>
</dbReference>
<evidence type="ECO:0000256" key="4">
    <source>
        <dbReference type="ARBA" id="ARBA00022840"/>
    </source>
</evidence>
<name>A0A931E0A8_9CORY</name>
<feature type="domain" description="UvrD-like helicase ATP-binding" evidence="7">
    <location>
        <begin position="242"/>
        <end position="667"/>
    </location>
</feature>
<keyword evidence="1 5" id="KW-0547">Nucleotide-binding</keyword>
<organism evidence="8 9">
    <name type="scientific">Corynebacterium aquatimens</name>
    <dbReference type="NCBI Taxonomy" id="1190508"/>
    <lineage>
        <taxon>Bacteria</taxon>
        <taxon>Bacillati</taxon>
        <taxon>Actinomycetota</taxon>
        <taxon>Actinomycetes</taxon>
        <taxon>Mycobacteriales</taxon>
        <taxon>Corynebacteriaceae</taxon>
        <taxon>Corynebacterium</taxon>
    </lineage>
</organism>
<dbReference type="GO" id="GO:0043138">
    <property type="term" value="F:3'-5' DNA helicase activity"/>
    <property type="evidence" value="ECO:0007669"/>
    <property type="project" value="TreeGrafter"/>
</dbReference>
<keyword evidence="3 5" id="KW-0347">Helicase</keyword>
<dbReference type="InterPro" id="IPR027351">
    <property type="entry name" value="(+)RNA_virus_helicase_core_dom"/>
</dbReference>
<evidence type="ECO:0000256" key="5">
    <source>
        <dbReference type="PROSITE-ProRule" id="PRU00560"/>
    </source>
</evidence>
<evidence type="ECO:0000313" key="8">
    <source>
        <dbReference type="EMBL" id="MBG6121507.1"/>
    </source>
</evidence>
<dbReference type="EMBL" id="JADOUE010000001">
    <property type="protein sequence ID" value="MBG6121507.1"/>
    <property type="molecule type" value="Genomic_DNA"/>
</dbReference>
<evidence type="ECO:0000256" key="3">
    <source>
        <dbReference type="ARBA" id="ARBA00022806"/>
    </source>
</evidence>
<gene>
    <name evidence="8" type="ORF">IW254_000476</name>
</gene>
<dbReference type="PANTHER" id="PTHR11070:SF45">
    <property type="entry name" value="DNA 3'-5' HELICASE"/>
    <property type="match status" value="1"/>
</dbReference>
<keyword evidence="4 5" id="KW-0067">ATP-binding</keyword>
<dbReference type="AlphaFoldDB" id="A0A931E0A8"/>
<accession>A0A931E0A8</accession>
<keyword evidence="2 5" id="KW-0378">Hydrolase</keyword>
<keyword evidence="9" id="KW-1185">Reference proteome</keyword>
<comment type="caution">
    <text evidence="8">The sequence shown here is derived from an EMBL/GenBank/DDBJ whole genome shotgun (WGS) entry which is preliminary data.</text>
</comment>
<dbReference type="GO" id="GO:0003677">
    <property type="term" value="F:DNA binding"/>
    <property type="evidence" value="ECO:0007669"/>
    <property type="project" value="InterPro"/>
</dbReference>
<dbReference type="SUPFAM" id="SSF52540">
    <property type="entry name" value="P-loop containing nucleoside triphosphate hydrolases"/>
    <property type="match status" value="1"/>
</dbReference>
<reference evidence="8" key="1">
    <citation type="submission" date="2020-11" db="EMBL/GenBank/DDBJ databases">
        <title>Sequencing the genomes of 1000 actinobacteria strains.</title>
        <authorList>
            <person name="Klenk H.-P."/>
        </authorList>
    </citation>
    <scope>NUCLEOTIDE SEQUENCE</scope>
    <source>
        <strain evidence="8">DSM 45632</strain>
    </source>
</reference>
<evidence type="ECO:0000313" key="9">
    <source>
        <dbReference type="Proteomes" id="UP000658613"/>
    </source>
</evidence>
<dbReference type="Gene3D" id="3.40.50.300">
    <property type="entry name" value="P-loop containing nucleotide triphosphate hydrolases"/>
    <property type="match status" value="3"/>
</dbReference>
<dbReference type="GO" id="GO:0005524">
    <property type="term" value="F:ATP binding"/>
    <property type="evidence" value="ECO:0007669"/>
    <property type="project" value="UniProtKB-UniRule"/>
</dbReference>
<dbReference type="CDD" id="cd18809">
    <property type="entry name" value="SF1_C_RecD"/>
    <property type="match status" value="1"/>
</dbReference>
<dbReference type="Proteomes" id="UP000658613">
    <property type="component" value="Unassembled WGS sequence"/>
</dbReference>
<protein>
    <submittedName>
        <fullName evidence="8">DNA helicase IV</fullName>
    </submittedName>
</protein>
<dbReference type="PROSITE" id="PS51198">
    <property type="entry name" value="UVRD_HELICASE_ATP_BIND"/>
    <property type="match status" value="1"/>
</dbReference>
<dbReference type="InterPro" id="IPR027417">
    <property type="entry name" value="P-loop_NTPase"/>
</dbReference>
<dbReference type="GO" id="GO:0005829">
    <property type="term" value="C:cytosol"/>
    <property type="evidence" value="ECO:0007669"/>
    <property type="project" value="TreeGrafter"/>
</dbReference>
<evidence type="ECO:0000256" key="2">
    <source>
        <dbReference type="ARBA" id="ARBA00022801"/>
    </source>
</evidence>
<evidence type="ECO:0000259" key="7">
    <source>
        <dbReference type="PROSITE" id="PS51198"/>
    </source>
</evidence>